<evidence type="ECO:0000313" key="3">
    <source>
        <dbReference type="EMBL" id="GCC48645.1"/>
    </source>
</evidence>
<keyword evidence="2" id="KW-0812">Transmembrane</keyword>
<keyword evidence="4" id="KW-1185">Reference proteome</keyword>
<dbReference type="EMBL" id="BEZZ01241929">
    <property type="protein sequence ID" value="GCC48645.1"/>
    <property type="molecule type" value="Genomic_DNA"/>
</dbReference>
<proteinExistence type="predicted"/>
<dbReference type="Proteomes" id="UP000287033">
    <property type="component" value="Unassembled WGS sequence"/>
</dbReference>
<feature type="region of interest" description="Disordered" evidence="1">
    <location>
        <begin position="53"/>
        <end position="123"/>
    </location>
</feature>
<comment type="caution">
    <text evidence="3">The sequence shown here is derived from an EMBL/GenBank/DDBJ whole genome shotgun (WGS) entry which is preliminary data.</text>
</comment>
<feature type="compositionally biased region" description="Basic residues" evidence="1">
    <location>
        <begin position="113"/>
        <end position="123"/>
    </location>
</feature>
<name>A0A401U178_CHIPU</name>
<keyword evidence="2" id="KW-0472">Membrane</keyword>
<organism evidence="3 4">
    <name type="scientific">Chiloscyllium punctatum</name>
    <name type="common">Brownbanded bambooshark</name>
    <name type="synonym">Hemiscyllium punctatum</name>
    <dbReference type="NCBI Taxonomy" id="137246"/>
    <lineage>
        <taxon>Eukaryota</taxon>
        <taxon>Metazoa</taxon>
        <taxon>Chordata</taxon>
        <taxon>Craniata</taxon>
        <taxon>Vertebrata</taxon>
        <taxon>Chondrichthyes</taxon>
        <taxon>Elasmobranchii</taxon>
        <taxon>Galeomorphii</taxon>
        <taxon>Galeoidea</taxon>
        <taxon>Orectolobiformes</taxon>
        <taxon>Hemiscylliidae</taxon>
        <taxon>Chiloscyllium</taxon>
    </lineage>
</organism>
<dbReference type="AlphaFoldDB" id="A0A401U178"/>
<feature type="transmembrane region" description="Helical" evidence="2">
    <location>
        <begin position="25"/>
        <end position="46"/>
    </location>
</feature>
<evidence type="ECO:0000313" key="4">
    <source>
        <dbReference type="Proteomes" id="UP000287033"/>
    </source>
</evidence>
<accession>A0A401U178</accession>
<evidence type="ECO:0000256" key="2">
    <source>
        <dbReference type="SAM" id="Phobius"/>
    </source>
</evidence>
<keyword evidence="2" id="KW-1133">Transmembrane helix</keyword>
<gene>
    <name evidence="3" type="ORF">chiPu_0032636</name>
</gene>
<reference evidence="3 4" key="1">
    <citation type="journal article" date="2018" name="Nat. Ecol. Evol.">
        <title>Shark genomes provide insights into elasmobranch evolution and the origin of vertebrates.</title>
        <authorList>
            <person name="Hara Y"/>
            <person name="Yamaguchi K"/>
            <person name="Onimaru K"/>
            <person name="Kadota M"/>
            <person name="Koyanagi M"/>
            <person name="Keeley SD"/>
            <person name="Tatsumi K"/>
            <person name="Tanaka K"/>
            <person name="Motone F"/>
            <person name="Kageyama Y"/>
            <person name="Nozu R"/>
            <person name="Adachi N"/>
            <person name="Nishimura O"/>
            <person name="Nakagawa R"/>
            <person name="Tanegashima C"/>
            <person name="Kiyatake I"/>
            <person name="Matsumoto R"/>
            <person name="Murakumo K"/>
            <person name="Nishida K"/>
            <person name="Terakita A"/>
            <person name="Kuratani S"/>
            <person name="Sato K"/>
            <person name="Hyodo S Kuraku.S."/>
        </authorList>
    </citation>
    <scope>NUCLEOTIDE SEQUENCE [LARGE SCALE GENOMIC DNA]</scope>
</reference>
<protein>
    <submittedName>
        <fullName evidence="3">Uncharacterized protein</fullName>
    </submittedName>
</protein>
<sequence>MLCFSSSRWPLVVSRGTLGALPGPLWLLLSSGTGWMVFVFGFVIIVSVTQRDNAAPAGGVPETRLHNRPGPTASPAAKAEPAAAGADVPAPLRDGGRRGIRRPRRARHDDRHNGRRHRRRPRP</sequence>
<feature type="compositionally biased region" description="Low complexity" evidence="1">
    <location>
        <begin position="71"/>
        <end position="93"/>
    </location>
</feature>
<evidence type="ECO:0000256" key="1">
    <source>
        <dbReference type="SAM" id="MobiDB-lite"/>
    </source>
</evidence>